<comment type="caution">
    <text evidence="4">The sequence shown here is derived from an EMBL/GenBank/DDBJ whole genome shotgun (WGS) entry which is preliminary data.</text>
</comment>
<dbReference type="Gene3D" id="2.60.200.20">
    <property type="match status" value="1"/>
</dbReference>
<dbReference type="Proteomes" id="UP000812440">
    <property type="component" value="Chromosome 5"/>
</dbReference>
<evidence type="ECO:0000313" key="4">
    <source>
        <dbReference type="EMBL" id="KAG8444540.1"/>
    </source>
</evidence>
<evidence type="ECO:0000259" key="3">
    <source>
        <dbReference type="PROSITE" id="PS50006"/>
    </source>
</evidence>
<feature type="compositionally biased region" description="Basic and acidic residues" evidence="2">
    <location>
        <begin position="968"/>
        <end position="980"/>
    </location>
</feature>
<feature type="compositionally biased region" description="Low complexity" evidence="2">
    <location>
        <begin position="579"/>
        <end position="596"/>
    </location>
</feature>
<feature type="compositionally biased region" description="Polar residues" evidence="2">
    <location>
        <begin position="753"/>
        <end position="764"/>
    </location>
</feature>
<protein>
    <recommendedName>
        <fullName evidence="3">FHA domain-containing protein</fullName>
    </recommendedName>
</protein>
<accession>A0A8T2JMH1</accession>
<feature type="compositionally biased region" description="Low complexity" evidence="2">
    <location>
        <begin position="1023"/>
        <end position="1039"/>
    </location>
</feature>
<feature type="compositionally biased region" description="Basic and acidic residues" evidence="2">
    <location>
        <begin position="894"/>
        <end position="917"/>
    </location>
</feature>
<dbReference type="EMBL" id="JAACNH010000004">
    <property type="protein sequence ID" value="KAG8444540.1"/>
    <property type="molecule type" value="Genomic_DNA"/>
</dbReference>
<sequence>MSLTSWFLVSSGGTRHRLPREMIFVGRDDCELMLQSRSVDKQHAVVNYDASSDVHMVKDLGSLNGTFINDVRVPEQTYITLKLEDKLRFGYDILLLCHIIHTNLFTVVRGEMRVPEEALKKGDMSSVPRGTPLYGQPSWWGEEDSIENKQHCKESYTKDIKKEEVTAGKEDILFSLCREPSYFEIPSKESQLKSDGEENLLLEIPTKDINCSHALSSGHASFTIEFDNSSPGKVTIKDHVRKVTPDHRQKSKKALPSCIKDLSGLQTEMMAAECKVADWLAQNNPPLLRKDSQEEDTKSIKSDVPVYLKRLKGNKHEDGTQSDYENSGAQKHVTKIINLDEHLRMKYIEQKKSEQRYDSAEKHQDISSQTAFMIEFFDDDHPRKRRSYSFTQNACAAGPEAPYPIPQSRIEKVKAASDIPKGISLGPQSGSSSHRVIHSTQHAKLLLKQKSEEPCAPLLLSQNVLLRSSGSLGQRPSKKRVMDNDLKVTSVSGAKKEHEDDLSDKATCTIELELLSPEEIEAQKMNDKVGSFLNAIESSGRKRWVSQWASLASNHMGQEQENGIESDLPASFENDADISESGMSMKSSGSATSLTSQNDRVRRALPQPPKEEITPRITTVYRRSEIGEKQDTELQEKETPNCIHKKDKLSFSEARGLPKIGNVIDDHLKLGYKTKHDQREQNLLTSNKLASKQITVPHGKPKDDTRQISCLSEKTVFVLTDNRKNPEIVSNSHSLKSIDSDKKEPTRPLVRQGSFTIDKPSTNVPIELIPRINRHTGSSPTLSSVHNTRERSDSVDTDSSMDTTLLLKDTEAVMAFLEAKLRDESKTDDGPETPSYTQDNSISPESDVDTASTISLAAGDAEKKCPPKRKSFSNLYKEKSSSPSKELLKSASVNKDKSEKKAKTRTPEVGHRNEIRKVLQTNDKNRQTGMDMSSEDQTSSFPQSDLLSNQENCSEKMVQKCQFNSTDELLHPKLSKDKGMSSKAAPTNKSITLPRPRPTRTSLLRRSRLGEASDSEIGDTDKASVASEVSTTSSTSKPPTGKKALSRIDLLAQPRRTRLGSLSARSDSEATVSRSPGSLRPPESVFRSGMKTSPPTDIKGSPRARANSISRLSEAKIKMSSSQSSPPVNVRWRRTPPEYASTSEDEFGPNRNSLKPARLRTSPAKGQRLQPTGIGSGVHSVPLNTSSYKHRMREQEDYIRDWTAHREEIAR</sequence>
<dbReference type="GO" id="GO:0005814">
    <property type="term" value="C:centriole"/>
    <property type="evidence" value="ECO:0007669"/>
    <property type="project" value="TreeGrafter"/>
</dbReference>
<feature type="region of interest" description="Disordered" evidence="2">
    <location>
        <begin position="728"/>
        <end position="800"/>
    </location>
</feature>
<dbReference type="AlphaFoldDB" id="A0A8T2JMH1"/>
<feature type="domain" description="FHA" evidence="3">
    <location>
        <begin position="23"/>
        <end position="73"/>
    </location>
</feature>
<dbReference type="InterPro" id="IPR000253">
    <property type="entry name" value="FHA_dom"/>
</dbReference>
<dbReference type="InterPro" id="IPR008984">
    <property type="entry name" value="SMAD_FHA_dom_sf"/>
</dbReference>
<name>A0A8T2JMH1_9PIPI</name>
<feature type="compositionally biased region" description="Polar residues" evidence="2">
    <location>
        <begin position="1063"/>
        <end position="1076"/>
    </location>
</feature>
<feature type="compositionally biased region" description="Polar residues" evidence="2">
    <location>
        <begin position="775"/>
        <end position="786"/>
    </location>
</feature>
<dbReference type="OrthoDB" id="444265at2759"/>
<feature type="compositionally biased region" description="Basic and acidic residues" evidence="2">
    <location>
        <begin position="736"/>
        <end position="746"/>
    </location>
</feature>
<feature type="region of interest" description="Disordered" evidence="2">
    <location>
        <begin position="556"/>
        <end position="609"/>
    </location>
</feature>
<dbReference type="PROSITE" id="PS50006">
    <property type="entry name" value="FHA_DOMAIN"/>
    <property type="match status" value="1"/>
</dbReference>
<dbReference type="SMART" id="SM00240">
    <property type="entry name" value="FHA"/>
    <property type="match status" value="1"/>
</dbReference>
<reference evidence="4" key="1">
    <citation type="thesis" date="2020" institute="ProQuest LLC" country="789 East Eisenhower Parkway, Ann Arbor, MI, USA">
        <title>Comparative Genomics and Chromosome Evolution.</title>
        <authorList>
            <person name="Mudd A.B."/>
        </authorList>
    </citation>
    <scope>NUCLEOTIDE SEQUENCE</scope>
    <source>
        <strain evidence="4">Female2</strain>
        <tissue evidence="4">Blood</tissue>
    </source>
</reference>
<feature type="compositionally biased region" description="Polar residues" evidence="2">
    <location>
        <begin position="834"/>
        <end position="855"/>
    </location>
</feature>
<organism evidence="4 5">
    <name type="scientific">Hymenochirus boettgeri</name>
    <name type="common">Congo dwarf clawed frog</name>
    <dbReference type="NCBI Taxonomy" id="247094"/>
    <lineage>
        <taxon>Eukaryota</taxon>
        <taxon>Metazoa</taxon>
        <taxon>Chordata</taxon>
        <taxon>Craniata</taxon>
        <taxon>Vertebrata</taxon>
        <taxon>Euteleostomi</taxon>
        <taxon>Amphibia</taxon>
        <taxon>Batrachia</taxon>
        <taxon>Anura</taxon>
        <taxon>Pipoidea</taxon>
        <taxon>Pipidae</taxon>
        <taxon>Pipinae</taxon>
        <taxon>Hymenochirus</taxon>
    </lineage>
</organism>
<feature type="region of interest" description="Disordered" evidence="2">
    <location>
        <begin position="821"/>
        <end position="1187"/>
    </location>
</feature>
<evidence type="ECO:0000256" key="1">
    <source>
        <dbReference type="ARBA" id="ARBA00010436"/>
    </source>
</evidence>
<dbReference type="InterPro" id="IPR051176">
    <property type="entry name" value="Cent_Immune-Sig_Mod"/>
</dbReference>
<comment type="similarity">
    <text evidence="1">Belongs to the CEP170 family.</text>
</comment>
<feature type="compositionally biased region" description="Low complexity" evidence="2">
    <location>
        <begin position="881"/>
        <end position="892"/>
    </location>
</feature>
<dbReference type="SUPFAM" id="SSF49879">
    <property type="entry name" value="SMAD/FHA domain"/>
    <property type="match status" value="1"/>
</dbReference>
<feature type="compositionally biased region" description="Polar residues" evidence="2">
    <location>
        <begin position="919"/>
        <end position="952"/>
    </location>
</feature>
<dbReference type="PANTHER" id="PTHR15715:SF17">
    <property type="entry name" value="CENTROSOMAL PROTEIN OF 170 KDA"/>
    <property type="match status" value="1"/>
</dbReference>
<dbReference type="InterPro" id="IPR029300">
    <property type="entry name" value="CEP170_C"/>
</dbReference>
<evidence type="ECO:0000313" key="5">
    <source>
        <dbReference type="Proteomes" id="UP000812440"/>
    </source>
</evidence>
<dbReference type="PANTHER" id="PTHR15715">
    <property type="entry name" value="CENTROSOMAL PROTEIN OF 170 KDA"/>
    <property type="match status" value="1"/>
</dbReference>
<proteinExistence type="inferred from homology"/>
<evidence type="ECO:0000256" key="2">
    <source>
        <dbReference type="SAM" id="MobiDB-lite"/>
    </source>
</evidence>
<gene>
    <name evidence="4" type="ORF">GDO86_009631</name>
</gene>
<dbReference type="Pfam" id="PF15308">
    <property type="entry name" value="CEP170_C"/>
    <property type="match status" value="1"/>
</dbReference>
<dbReference type="Pfam" id="PF00498">
    <property type="entry name" value="FHA"/>
    <property type="match status" value="1"/>
</dbReference>
<keyword evidence="5" id="KW-1185">Reference proteome</keyword>